<reference evidence="1 2" key="1">
    <citation type="submission" date="2023-06" db="EMBL/GenBank/DDBJ databases">
        <title>Identification and characterization of horizontal gene transfer across gut microbiota members of farm animals based on homology search.</title>
        <authorList>
            <person name="Schwarzerova J."/>
            <person name="Nykrynova M."/>
            <person name="Jureckova K."/>
            <person name="Cejkova D."/>
            <person name="Rychlik I."/>
        </authorList>
    </citation>
    <scope>NUCLEOTIDE SEQUENCE [LARGE SCALE GENOMIC DNA]</scope>
    <source>
        <strain evidence="1 2">153_Feed</strain>
    </source>
</reference>
<dbReference type="EMBL" id="JAUDEA010000002">
    <property type="protein sequence ID" value="MDM8270565.1"/>
    <property type="molecule type" value="Genomic_DNA"/>
</dbReference>
<reference evidence="2" key="2">
    <citation type="submission" date="2023-06" db="EMBL/GenBank/DDBJ databases">
        <title>Identification and characterization of horizontal gene transfer across gut microbiota members of farm animals based on homology search.</title>
        <authorList>
            <person name="Zeman M."/>
            <person name="Kubasova T."/>
            <person name="Jahodarova E."/>
            <person name="Nykrynova M."/>
            <person name="Rychlik I."/>
        </authorList>
    </citation>
    <scope>NUCLEOTIDE SEQUENCE [LARGE SCALE GENOMIC DNA]</scope>
    <source>
        <strain evidence="2">153_Feed</strain>
    </source>
</reference>
<name>A0ABT7V1U5_9ACTN</name>
<dbReference type="Proteomes" id="UP001529256">
    <property type="component" value="Unassembled WGS sequence"/>
</dbReference>
<gene>
    <name evidence="1" type="ORF">QUW25_02535</name>
</gene>
<sequence>MEHVVQLGINIDDEAIRRAIVADAKSQVIGRIEKDVRAELGVKGSSWTRSQFADEVADAIIERAGGDIVEQTVAALVDRLPRRKWFREAVGEDASRAMASGGSDGD</sequence>
<proteinExistence type="predicted"/>
<evidence type="ECO:0000313" key="2">
    <source>
        <dbReference type="Proteomes" id="UP001529256"/>
    </source>
</evidence>
<keyword evidence="2" id="KW-1185">Reference proteome</keyword>
<comment type="caution">
    <text evidence="1">The sequence shown here is derived from an EMBL/GenBank/DDBJ whole genome shotgun (WGS) entry which is preliminary data.</text>
</comment>
<reference evidence="1 2" key="3">
    <citation type="submission" date="2023-06" db="EMBL/GenBank/DDBJ databases">
        <authorList>
            <person name="Zeman M."/>
            <person name="Kubasova T."/>
            <person name="Jahodarova E."/>
            <person name="Nykrynova M."/>
            <person name="Rychlik I."/>
        </authorList>
    </citation>
    <scope>NUCLEOTIDE SEQUENCE [LARGE SCALE GENOMIC DNA]</scope>
    <source>
        <strain evidence="1 2">153_Feed</strain>
    </source>
</reference>
<evidence type="ECO:0000313" key="1">
    <source>
        <dbReference type="EMBL" id="MDM8270565.1"/>
    </source>
</evidence>
<organism evidence="1 2">
    <name type="scientific">Thermophilibacter provencensis</name>
    <dbReference type="NCBI Taxonomy" id="1852386"/>
    <lineage>
        <taxon>Bacteria</taxon>
        <taxon>Bacillati</taxon>
        <taxon>Actinomycetota</taxon>
        <taxon>Coriobacteriia</taxon>
        <taxon>Coriobacteriales</taxon>
        <taxon>Atopobiaceae</taxon>
        <taxon>Thermophilibacter</taxon>
    </lineage>
</organism>
<dbReference type="RefSeq" id="WP_289510661.1">
    <property type="nucleotide sequence ID" value="NZ_JAUDEA010000002.1"/>
</dbReference>
<protein>
    <submittedName>
        <fullName evidence="1">Uncharacterized protein</fullName>
    </submittedName>
</protein>
<accession>A0ABT7V1U5</accession>